<evidence type="ECO:0000313" key="3">
    <source>
        <dbReference type="Proteomes" id="UP000260943"/>
    </source>
</evidence>
<feature type="transmembrane region" description="Helical" evidence="1">
    <location>
        <begin position="266"/>
        <end position="287"/>
    </location>
</feature>
<keyword evidence="1" id="KW-1133">Transmembrane helix</keyword>
<reference evidence="2 3" key="1">
    <citation type="submission" date="2018-08" db="EMBL/GenBank/DDBJ databases">
        <title>A genome reference for cultivated species of the human gut microbiota.</title>
        <authorList>
            <person name="Zou Y."/>
            <person name="Xue W."/>
            <person name="Luo G."/>
        </authorList>
    </citation>
    <scope>NUCLEOTIDE SEQUENCE [LARGE SCALE GENOMIC DNA]</scope>
    <source>
        <strain evidence="2 3">TF08-14</strain>
    </source>
</reference>
<evidence type="ECO:0000313" key="2">
    <source>
        <dbReference type="EMBL" id="RGL10122.1"/>
    </source>
</evidence>
<dbReference type="PROSITE" id="PS51257">
    <property type="entry name" value="PROKAR_LIPOPROTEIN"/>
    <property type="match status" value="1"/>
</dbReference>
<organism evidence="2 3">
    <name type="scientific">Collinsella tanakaei</name>
    <dbReference type="NCBI Taxonomy" id="626935"/>
    <lineage>
        <taxon>Bacteria</taxon>
        <taxon>Bacillati</taxon>
        <taxon>Actinomycetota</taxon>
        <taxon>Coriobacteriia</taxon>
        <taxon>Coriobacteriales</taxon>
        <taxon>Coriobacteriaceae</taxon>
        <taxon>Collinsella</taxon>
    </lineage>
</organism>
<comment type="caution">
    <text evidence="2">The sequence shown here is derived from an EMBL/GenBank/DDBJ whole genome shotgun (WGS) entry which is preliminary data.</text>
</comment>
<feature type="transmembrane region" description="Helical" evidence="1">
    <location>
        <begin position="191"/>
        <end position="212"/>
    </location>
</feature>
<dbReference type="EMBL" id="QSRJ01000006">
    <property type="protein sequence ID" value="RGL10122.1"/>
    <property type="molecule type" value="Genomic_DNA"/>
</dbReference>
<accession>A0A3E4QSI1</accession>
<proteinExistence type="predicted"/>
<gene>
    <name evidence="2" type="ORF">DXC81_05915</name>
</gene>
<sequence length="293" mass="31558">MLNLLRSDLYRMTRIRGLRGELWQYASVLLFISCLEVGLTWFILQSGMGPAENVNLIKELATPSSFLGSTMLGSFSVLALAASFGMVEYTLPDLSEGYVKSLVSSPRGRALYLGEKILLAGIWSALMLALGCIFHLVILKVFLTMPYGFAIQGPDNPLAFALWLLGAWLATWAITVIAMIAVAIFRKKLPVHIFAFAPISGLFPLTLSALAFSSGGMLSFLQPIAPALTSIATWMPSSVLQAFSNGASTMFDTATTLPLIGAVPGWAWGAVTGVIWILIGSAAYIAISKRRDL</sequence>
<dbReference type="Proteomes" id="UP000260943">
    <property type="component" value="Unassembled WGS sequence"/>
</dbReference>
<keyword evidence="1" id="KW-0472">Membrane</keyword>
<dbReference type="AlphaFoldDB" id="A0A3E4QSI1"/>
<feature type="transmembrane region" description="Helical" evidence="1">
    <location>
        <begin position="64"/>
        <end position="87"/>
    </location>
</feature>
<name>A0A3E4QSI1_9ACTN</name>
<protein>
    <submittedName>
        <fullName evidence="2">Uncharacterized protein</fullName>
    </submittedName>
</protein>
<feature type="transmembrane region" description="Helical" evidence="1">
    <location>
        <begin position="21"/>
        <end position="44"/>
    </location>
</feature>
<dbReference type="RefSeq" id="WP_117679622.1">
    <property type="nucleotide sequence ID" value="NZ_QSRJ01000006.1"/>
</dbReference>
<feature type="transmembrane region" description="Helical" evidence="1">
    <location>
        <begin position="158"/>
        <end position="184"/>
    </location>
</feature>
<keyword evidence="1" id="KW-0812">Transmembrane</keyword>
<feature type="transmembrane region" description="Helical" evidence="1">
    <location>
        <begin position="117"/>
        <end position="138"/>
    </location>
</feature>
<evidence type="ECO:0000256" key="1">
    <source>
        <dbReference type="SAM" id="Phobius"/>
    </source>
</evidence>